<dbReference type="Proteomes" id="UP000377595">
    <property type="component" value="Unassembled WGS sequence"/>
</dbReference>
<gene>
    <name evidence="1" type="ORF">Aple_048940</name>
</gene>
<organism evidence="1 2">
    <name type="scientific">Acrocarpospora pleiomorpha</name>
    <dbReference type="NCBI Taxonomy" id="90975"/>
    <lineage>
        <taxon>Bacteria</taxon>
        <taxon>Bacillati</taxon>
        <taxon>Actinomycetota</taxon>
        <taxon>Actinomycetes</taxon>
        <taxon>Streptosporangiales</taxon>
        <taxon>Streptosporangiaceae</taxon>
        <taxon>Acrocarpospora</taxon>
    </lineage>
</organism>
<comment type="caution">
    <text evidence="1">The sequence shown here is derived from an EMBL/GenBank/DDBJ whole genome shotgun (WGS) entry which is preliminary data.</text>
</comment>
<protein>
    <submittedName>
        <fullName evidence="1">Uncharacterized protein</fullName>
    </submittedName>
</protein>
<keyword evidence="2" id="KW-1185">Reference proteome</keyword>
<sequence>MRGGQAAGRAALAAAAPDEAMIWARMLIAQMPVVGGAEVVSGKIALGIRLNYLHQWLQVTHLWRSRSSI</sequence>
<evidence type="ECO:0000313" key="2">
    <source>
        <dbReference type="Proteomes" id="UP000377595"/>
    </source>
</evidence>
<dbReference type="EMBL" id="BLAF01000027">
    <property type="protein sequence ID" value="GES21997.1"/>
    <property type="molecule type" value="Genomic_DNA"/>
</dbReference>
<name>A0A5M3XKQ2_9ACTN</name>
<proteinExistence type="predicted"/>
<dbReference type="AlphaFoldDB" id="A0A5M3XKQ2"/>
<evidence type="ECO:0000313" key="1">
    <source>
        <dbReference type="EMBL" id="GES21997.1"/>
    </source>
</evidence>
<reference evidence="1 2" key="1">
    <citation type="submission" date="2019-10" db="EMBL/GenBank/DDBJ databases">
        <title>Whole genome shotgun sequence of Acrocarpospora pleiomorpha NBRC 16267.</title>
        <authorList>
            <person name="Ichikawa N."/>
            <person name="Kimura A."/>
            <person name="Kitahashi Y."/>
            <person name="Komaki H."/>
            <person name="Oguchi A."/>
        </authorList>
    </citation>
    <scope>NUCLEOTIDE SEQUENCE [LARGE SCALE GENOMIC DNA]</scope>
    <source>
        <strain evidence="1 2">NBRC 16267</strain>
    </source>
</reference>
<accession>A0A5M3XKQ2</accession>